<evidence type="ECO:0000259" key="6">
    <source>
        <dbReference type="PROSITE" id="PS51842"/>
    </source>
</evidence>
<feature type="compositionally biased region" description="Low complexity" evidence="5">
    <location>
        <begin position="372"/>
        <end position="385"/>
    </location>
</feature>
<dbReference type="GO" id="GO:0017166">
    <property type="term" value="F:vinculin binding"/>
    <property type="evidence" value="ECO:0007669"/>
    <property type="project" value="TreeGrafter"/>
</dbReference>
<keyword evidence="7" id="KW-1185">Reference proteome</keyword>
<dbReference type="GO" id="GO:0031443">
    <property type="term" value="P:fast-twitch skeletal muscle fiber contraction"/>
    <property type="evidence" value="ECO:0007669"/>
    <property type="project" value="TreeGrafter"/>
</dbReference>
<dbReference type="SUPFAM" id="SSF64593">
    <property type="entry name" value="Intermediate filament protein, coiled coil region"/>
    <property type="match status" value="2"/>
</dbReference>
<dbReference type="SMART" id="SM01391">
    <property type="entry name" value="Filament"/>
    <property type="match status" value="1"/>
</dbReference>
<evidence type="ECO:0000256" key="3">
    <source>
        <dbReference type="RuleBase" id="RU000685"/>
    </source>
</evidence>
<evidence type="ECO:0000256" key="1">
    <source>
        <dbReference type="ARBA" id="ARBA00022754"/>
    </source>
</evidence>
<dbReference type="GO" id="GO:0042383">
    <property type="term" value="C:sarcolemma"/>
    <property type="evidence" value="ECO:0007669"/>
    <property type="project" value="TreeGrafter"/>
</dbReference>
<organism evidence="7 8">
    <name type="scientific">Microcaecilia unicolor</name>
    <dbReference type="NCBI Taxonomy" id="1415580"/>
    <lineage>
        <taxon>Eukaryota</taxon>
        <taxon>Metazoa</taxon>
        <taxon>Chordata</taxon>
        <taxon>Craniata</taxon>
        <taxon>Vertebrata</taxon>
        <taxon>Euteleostomi</taxon>
        <taxon>Amphibia</taxon>
        <taxon>Gymnophiona</taxon>
        <taxon>Siphonopidae</taxon>
        <taxon>Microcaecilia</taxon>
    </lineage>
</organism>
<dbReference type="InParanoid" id="A0A6P7X2W1"/>
<feature type="compositionally biased region" description="Polar residues" evidence="5">
    <location>
        <begin position="1294"/>
        <end position="1307"/>
    </location>
</feature>
<feature type="compositionally biased region" description="Basic and acidic residues" evidence="5">
    <location>
        <begin position="1575"/>
        <end position="1584"/>
    </location>
</feature>
<feature type="coiled-coil region" evidence="4">
    <location>
        <begin position="187"/>
        <end position="281"/>
    </location>
</feature>
<keyword evidence="1 3" id="KW-0403">Intermediate filament</keyword>
<keyword evidence="2 4" id="KW-0175">Coiled coil</keyword>
<evidence type="ECO:0000313" key="7">
    <source>
        <dbReference type="Proteomes" id="UP000515156"/>
    </source>
</evidence>
<dbReference type="PANTHER" id="PTHR47136">
    <property type="entry name" value="SYNEMIN"/>
    <property type="match status" value="1"/>
</dbReference>
<dbReference type="Gene3D" id="1.20.5.1160">
    <property type="entry name" value="Vasodilator-stimulated phosphoprotein"/>
    <property type="match status" value="1"/>
</dbReference>
<dbReference type="GO" id="GO:0043034">
    <property type="term" value="C:costamere"/>
    <property type="evidence" value="ECO:0007669"/>
    <property type="project" value="TreeGrafter"/>
</dbReference>
<feature type="domain" description="IF rod" evidence="6">
    <location>
        <begin position="16"/>
        <end position="317"/>
    </location>
</feature>
<dbReference type="FunCoup" id="A0A6P7X2W1">
    <property type="interactions" value="240"/>
</dbReference>
<reference evidence="8" key="1">
    <citation type="submission" date="2025-08" db="UniProtKB">
        <authorList>
            <consortium name="RefSeq"/>
        </authorList>
    </citation>
    <scope>IDENTIFICATION</scope>
</reference>
<proteinExistence type="inferred from homology"/>
<dbReference type="PROSITE" id="PS51842">
    <property type="entry name" value="IF_ROD_2"/>
    <property type="match status" value="1"/>
</dbReference>
<dbReference type="GO" id="GO:0060053">
    <property type="term" value="C:neurofilament cytoskeleton"/>
    <property type="evidence" value="ECO:0007669"/>
    <property type="project" value="TreeGrafter"/>
</dbReference>
<dbReference type="PANTHER" id="PTHR47136:SF1">
    <property type="entry name" value="SYNEMIN"/>
    <property type="match status" value="1"/>
</dbReference>
<feature type="compositionally biased region" description="Basic and acidic residues" evidence="5">
    <location>
        <begin position="698"/>
        <end position="731"/>
    </location>
</feature>
<dbReference type="GeneID" id="115458802"/>
<evidence type="ECO:0000256" key="5">
    <source>
        <dbReference type="SAM" id="MobiDB-lite"/>
    </source>
</evidence>
<dbReference type="KEGG" id="muo:115458802"/>
<dbReference type="GO" id="GO:0005200">
    <property type="term" value="F:structural constituent of cytoskeleton"/>
    <property type="evidence" value="ECO:0007669"/>
    <property type="project" value="InterPro"/>
</dbReference>
<feature type="region of interest" description="Disordered" evidence="5">
    <location>
        <begin position="1288"/>
        <end position="1307"/>
    </location>
</feature>
<dbReference type="InterPro" id="IPR030634">
    <property type="entry name" value="SYNM"/>
</dbReference>
<comment type="similarity">
    <text evidence="3">Belongs to the intermediate filament family.</text>
</comment>
<gene>
    <name evidence="8" type="primary">LOC115458802</name>
</gene>
<feature type="region of interest" description="Disordered" evidence="5">
    <location>
        <begin position="1504"/>
        <end position="1524"/>
    </location>
</feature>
<dbReference type="Gene3D" id="1.20.5.170">
    <property type="match status" value="1"/>
</dbReference>
<dbReference type="InterPro" id="IPR039008">
    <property type="entry name" value="IF_rod_dom"/>
</dbReference>
<dbReference type="PROSITE" id="PS00226">
    <property type="entry name" value="IF_ROD_1"/>
    <property type="match status" value="1"/>
</dbReference>
<feature type="region of interest" description="Disordered" evidence="5">
    <location>
        <begin position="976"/>
        <end position="1009"/>
    </location>
</feature>
<dbReference type="GO" id="GO:0019215">
    <property type="term" value="F:intermediate filament binding"/>
    <property type="evidence" value="ECO:0007669"/>
    <property type="project" value="TreeGrafter"/>
</dbReference>
<evidence type="ECO:0000256" key="2">
    <source>
        <dbReference type="ARBA" id="ARBA00023054"/>
    </source>
</evidence>
<evidence type="ECO:0000256" key="4">
    <source>
        <dbReference type="SAM" id="Coils"/>
    </source>
</evidence>
<evidence type="ECO:0000313" key="8">
    <source>
        <dbReference type="RefSeq" id="XP_030044474.1"/>
    </source>
</evidence>
<dbReference type="GO" id="GO:0045104">
    <property type="term" value="P:intermediate filament cytoskeleton organization"/>
    <property type="evidence" value="ECO:0007669"/>
    <property type="project" value="InterPro"/>
</dbReference>
<feature type="compositionally biased region" description="Basic and acidic residues" evidence="5">
    <location>
        <begin position="1864"/>
        <end position="1879"/>
    </location>
</feature>
<dbReference type="InterPro" id="IPR018039">
    <property type="entry name" value="IF_conserved"/>
</dbReference>
<sequence length="1936" mass="217997">MFQHTAVMMRPGVGDEKQELQDLNRRLEDYLARVRQLEQENGALQQEIGRLRSSRDQGWLRGYREEAQKLRNRLQELRADKSRAELQLHELAQELQLLQGLCGEARTMRAQLDAQLHGYRRDLQQAQEQEAALQELLLRLQAERAYLQEEQERNVQELRELLVLPLPAAAGGFSLQEVQDSALLLISQVWEETCLQYQQSIQELEEKAKADWENQEQAAKEKGLCLQQLRKLERELQELQGLRQRLQEELLAMQEGYRLQMQEYQVMIESLEEEKLSLDMSVTDRLKDYNKLMEVKSGLSLEVAAYRALLEGESDREQIMWIELRGKKVPAGIRTFASEHKAEFSAHRRENDKRTFPYIRSNVNARSKRHTANISSSVSSLNLASHPRPPTTDTGRVLWKDVPSSGYRTPVIVKEESSYESTARTNTGFRTRAPRYDFSKNTEIQQKIDPERRQREITIPTSFPVVKESTIHIRTLDRDQGGDLKLGTLQDTRSKMDHLNKFPGYELKSDIIGKRYQQIEEKGYAVTNQKVKEGKADSVDGKTLLSEKIREGKAMENERETTLEEKTTIRKEFPGEKRSYGFEIGTEAALAREKPKKEERPVKQTELFIWEETNAEDKPSRKEKNVTLKGQGLENEAAGQMYVVPEEQMNERKSFKDNESFAVNEKSQNMAGYEIPITVGKHVQGQVSEGTLHSRASRGLDSDEETTKPTEATEIHDEGTETKGSEKETSWKETLAGNVGVADIFKHFGQPDSWETTEGAQVTYVERTEHAADGTVKTEITVQSAMEDDTDLTDTADLEALLNKNIKRMIPEDLKGTAAEGLIENIIHSGLKGKQDLGKKSVNVEIVEELLGSAMDEKSEFSTPFHVEEVDDSCTDLDGTYGSHGTGEALTAEERRNKVQPHGQMANVEEVTEEEDTGEELNYIVSTPDDYPLVHDQDDGSLYGQIHIEEESTIKYSWQDEFSQSTQSKRTVSGLHEYGGSGQSEIASQSTEGNAREYRLRQEQPKEETAHMEAVVTEKEIKIPHDFQTSLKEILSQETKDPKHQLKDALDQLQGSLPESIREELSALTGSGQAESDNMAVDIKKVEQTTDSGVVTIVAEINISQMLDKDNFDAMRHTEGRMSDMASLQSEQDDISENLKTESTVNGDINIQIDTSLSNNQSRPYTGQEFYSSSTLKGNDGVECYTAEQVTHFPASEAEFGSTGDSPWSETSDCKRLVRHIKVGPTTEEIIFEGPTSEVLDAVVAGDLPPAEGFTDVRRSMNRIKVGPKEIHTTEEIIFEGPISKSLEMGGNADLSQTEDSSDARTSVSRISIGPTLIHSTEQIMFEGPISEMSECSDREGSTDVNRSIRHVKLGSREIQTTERIVFEGPISENVEKCDRGGMSETEAIVNSNSSTAHFKLSPQESQTTEHIIFKGPISKTQEFSVIETRPEADLSTDIDRATSHIKLGSKQIHTHQQFVYGGPISTHLQLSGTENLQQTGDLLDHLQLSPKDIESNKEKIFEEPVSEKLGSHDTEDLLQSEESTDINRSIRHIKLNAKEFHSPEVIFEVPVSKILESSDTDDRSLSSESADTNRSIEHTKLGEKELQSSEIIFEEPIFETLGSRDKGDHSLSEESTEITRSVGHIKLGEKEFPSSEIIFEEPIFESMESSDTGDHSVSEDSTNINRFMRHIKLDTTDCHSPEIIFEGSISEILKTNEKGTHSQPEGTTDINRSIKHIKLGPEDFQSSEIIFERPVSELLGSSETGDHFQCEKSTDNRSSHHFKVSPEEFHSSEIIFEGPVSETLGSSAIDEFSQLDECTDVNRSVKHIKLGPNEKSFTFHMDITQLTTVPSDAAGVQEHSMVFSSRKSAKEPEVSWIQNVSEDNQKDDERENGKEEKISASSDSHGENIQAYGQQIIDMSPFDKTLQLQRMVDQRSVISDEKKIAIIYLDNESDS</sequence>
<dbReference type="GO" id="GO:0005882">
    <property type="term" value="C:intermediate filament"/>
    <property type="evidence" value="ECO:0007669"/>
    <property type="project" value="UniProtKB-KW"/>
</dbReference>
<feature type="coiled-coil region" evidence="4">
    <location>
        <begin position="13"/>
        <end position="153"/>
    </location>
</feature>
<feature type="compositionally biased region" description="Polar residues" evidence="5">
    <location>
        <begin position="983"/>
        <end position="993"/>
    </location>
</feature>
<feature type="region of interest" description="Disordered" evidence="5">
    <location>
        <begin position="1558"/>
        <end position="1584"/>
    </location>
</feature>
<feature type="compositionally biased region" description="Basic and acidic residues" evidence="5">
    <location>
        <begin position="994"/>
        <end position="1009"/>
    </location>
</feature>
<feature type="region of interest" description="Disordered" evidence="5">
    <location>
        <begin position="690"/>
        <end position="731"/>
    </location>
</feature>
<feature type="region of interest" description="Disordered" evidence="5">
    <location>
        <begin position="1854"/>
        <end position="1887"/>
    </location>
</feature>
<dbReference type="GO" id="GO:0008307">
    <property type="term" value="F:structural constituent of muscle"/>
    <property type="evidence" value="ECO:0007669"/>
    <property type="project" value="InterPro"/>
</dbReference>
<protein>
    <submittedName>
        <fullName evidence="8">Synemin-like</fullName>
    </submittedName>
</protein>
<dbReference type="OrthoDB" id="9949055at2759"/>
<feature type="region of interest" description="Disordered" evidence="5">
    <location>
        <begin position="367"/>
        <end position="399"/>
    </location>
</feature>
<accession>A0A6P7X2W1</accession>
<dbReference type="Proteomes" id="UP000515156">
    <property type="component" value="Unplaced"/>
</dbReference>
<feature type="compositionally biased region" description="Basic and acidic residues" evidence="5">
    <location>
        <begin position="1504"/>
        <end position="1516"/>
    </location>
</feature>
<dbReference type="RefSeq" id="XP_030044474.1">
    <property type="nucleotide sequence ID" value="XM_030188614.1"/>
</dbReference>
<name>A0A6P7X2W1_9AMPH</name>
<dbReference type="Pfam" id="PF00038">
    <property type="entry name" value="Filament"/>
    <property type="match status" value="1"/>
</dbReference>